<sequence>MPKYAVTPKSRVNEGADLGSVELGVCNNSTSKNDLVDYTYDPYASRTVRLPTSFSETLIHLLKASLGTGILSMPVAFKNSGYVIGILGTIVIGILSTYMIHLLIQSSYELCVKKRVPSLTYSETVAAAFEEGPLCTRWMASYARTLTDWFLVVYQVGSSIIYIIFIGQNLQMVINAYFEVNIEEKWYQLFLFIPMVLISLIRSLKHLAPFSSIATAFSLISFICVFYYIFREPMSMENRVAVGSGKTMPLFFGTVLFAMEAVGVILPLENEMAHPRRFTSMFGVLNISFVPITILYCVVGLFGYIKYGENVKDTITLSIPKNEMLSGVTKILLSISIYFGYALSNYVAFDILWSKIKNLIVDNRIPNIYFEYMLRIVIVCITFLLAFTLPYLNILISLMGSLCLSAVGIAIPAIVNYLTFFKSYEKGTWRYYLFIARNLVIVLIAVYALVVGVYQNILEIMEKVANSK</sequence>
<name>A0A5E4N101_9HEMI</name>
<feature type="transmembrane region" description="Helical" evidence="5">
    <location>
        <begin position="211"/>
        <end position="230"/>
    </location>
</feature>
<feature type="transmembrane region" description="Helical" evidence="5">
    <location>
        <begin position="331"/>
        <end position="352"/>
    </location>
</feature>
<dbReference type="GO" id="GO:0015179">
    <property type="term" value="F:L-amino acid transmembrane transporter activity"/>
    <property type="evidence" value="ECO:0007669"/>
    <property type="project" value="TreeGrafter"/>
</dbReference>
<keyword evidence="3 5" id="KW-1133">Transmembrane helix</keyword>
<feature type="transmembrane region" description="Helical" evidence="5">
    <location>
        <begin position="431"/>
        <end position="454"/>
    </location>
</feature>
<dbReference type="GO" id="GO:0005774">
    <property type="term" value="C:vacuolar membrane"/>
    <property type="evidence" value="ECO:0007669"/>
    <property type="project" value="TreeGrafter"/>
</dbReference>
<dbReference type="PANTHER" id="PTHR22950">
    <property type="entry name" value="AMINO ACID TRANSPORTER"/>
    <property type="match status" value="1"/>
</dbReference>
<gene>
    <name evidence="7" type="ORF">CINCED_3A012803</name>
</gene>
<evidence type="ECO:0000256" key="3">
    <source>
        <dbReference type="ARBA" id="ARBA00022989"/>
    </source>
</evidence>
<dbReference type="Proteomes" id="UP000325440">
    <property type="component" value="Unassembled WGS sequence"/>
</dbReference>
<feature type="transmembrane region" description="Helical" evidence="5">
    <location>
        <begin position="372"/>
        <end position="392"/>
    </location>
</feature>
<proteinExistence type="predicted"/>
<dbReference type="InterPro" id="IPR013057">
    <property type="entry name" value="AA_transpt_TM"/>
</dbReference>
<comment type="subcellular location">
    <subcellularLocation>
        <location evidence="1">Membrane</location>
        <topology evidence="1">Multi-pass membrane protein</topology>
    </subcellularLocation>
</comment>
<feature type="domain" description="Amino acid transporter transmembrane" evidence="6">
    <location>
        <begin position="52"/>
        <end position="455"/>
    </location>
</feature>
<feature type="transmembrane region" description="Helical" evidence="5">
    <location>
        <begin position="398"/>
        <end position="419"/>
    </location>
</feature>
<feature type="transmembrane region" description="Helical" evidence="5">
    <location>
        <begin position="146"/>
        <end position="166"/>
    </location>
</feature>
<evidence type="ECO:0000256" key="1">
    <source>
        <dbReference type="ARBA" id="ARBA00004141"/>
    </source>
</evidence>
<dbReference type="Pfam" id="PF01490">
    <property type="entry name" value="Aa_trans"/>
    <property type="match status" value="1"/>
</dbReference>
<feature type="transmembrane region" description="Helical" evidence="5">
    <location>
        <begin position="250"/>
        <end position="268"/>
    </location>
</feature>
<evidence type="ECO:0000259" key="6">
    <source>
        <dbReference type="Pfam" id="PF01490"/>
    </source>
</evidence>
<feature type="transmembrane region" description="Helical" evidence="5">
    <location>
        <begin position="83"/>
        <end position="104"/>
    </location>
</feature>
<evidence type="ECO:0000256" key="4">
    <source>
        <dbReference type="ARBA" id="ARBA00023136"/>
    </source>
</evidence>
<evidence type="ECO:0000256" key="2">
    <source>
        <dbReference type="ARBA" id="ARBA00022692"/>
    </source>
</evidence>
<dbReference type="AlphaFoldDB" id="A0A5E4N101"/>
<evidence type="ECO:0000313" key="7">
    <source>
        <dbReference type="EMBL" id="VVC38348.1"/>
    </source>
</evidence>
<keyword evidence="2 5" id="KW-0812">Transmembrane</keyword>
<dbReference type="EMBL" id="CABPRJ010001469">
    <property type="protein sequence ID" value="VVC38348.1"/>
    <property type="molecule type" value="Genomic_DNA"/>
</dbReference>
<reference evidence="7 8" key="1">
    <citation type="submission" date="2019-08" db="EMBL/GenBank/DDBJ databases">
        <authorList>
            <person name="Alioto T."/>
            <person name="Alioto T."/>
            <person name="Gomez Garrido J."/>
        </authorList>
    </citation>
    <scope>NUCLEOTIDE SEQUENCE [LARGE SCALE GENOMIC DNA]</scope>
</reference>
<protein>
    <submittedName>
        <fullName evidence="7">Amino acid transporter, transmembrane domain</fullName>
    </submittedName>
</protein>
<feature type="transmembrane region" description="Helical" evidence="5">
    <location>
        <begin position="280"/>
        <end position="305"/>
    </location>
</feature>
<dbReference type="OrthoDB" id="1684102at2759"/>
<dbReference type="PANTHER" id="PTHR22950:SF680">
    <property type="entry name" value="PROTON-COUPLED AMINO ACID TRANSPORTER 4-LIKE PROTEIN"/>
    <property type="match status" value="1"/>
</dbReference>
<accession>A0A5E4N101</accession>
<organism evidence="7 8">
    <name type="scientific">Cinara cedri</name>
    <dbReference type="NCBI Taxonomy" id="506608"/>
    <lineage>
        <taxon>Eukaryota</taxon>
        <taxon>Metazoa</taxon>
        <taxon>Ecdysozoa</taxon>
        <taxon>Arthropoda</taxon>
        <taxon>Hexapoda</taxon>
        <taxon>Insecta</taxon>
        <taxon>Pterygota</taxon>
        <taxon>Neoptera</taxon>
        <taxon>Paraneoptera</taxon>
        <taxon>Hemiptera</taxon>
        <taxon>Sternorrhyncha</taxon>
        <taxon>Aphidomorpha</taxon>
        <taxon>Aphidoidea</taxon>
        <taxon>Aphididae</taxon>
        <taxon>Lachninae</taxon>
        <taxon>Cinara</taxon>
    </lineage>
</organism>
<keyword evidence="8" id="KW-1185">Reference proteome</keyword>
<keyword evidence="4 5" id="KW-0472">Membrane</keyword>
<evidence type="ECO:0000256" key="5">
    <source>
        <dbReference type="SAM" id="Phobius"/>
    </source>
</evidence>
<evidence type="ECO:0000313" key="8">
    <source>
        <dbReference type="Proteomes" id="UP000325440"/>
    </source>
</evidence>
<feature type="transmembrane region" description="Helical" evidence="5">
    <location>
        <begin position="186"/>
        <end position="204"/>
    </location>
</feature>